<keyword evidence="2" id="KW-0813">Transport</keyword>
<proteinExistence type="inferred from homology"/>
<gene>
    <name evidence="6" type="ORF">ACFSBH_14400</name>
</gene>
<sequence length="318" mass="37035">MYKAENLSKSYISKRKFSQLLKKRDKKKVLNNVNLNIEKGKVIGLLGLNGAGKTSLIKILTTISSYDSGKIYCDDMVVTPKNKIEVRKKINLITGGERNLYWRLSGYENLRYFGTLYNIKALDERIDEVLSIVGLTDSKNIPVEKYSKGMKQRLQIAKGLINNPEYLFLDEPTLGLDVHISKEIRTYIRKLSEDYNKGVLITSHILEEIEEICDYVYVLNRGEIISEGSIADILMEFKKEHSFKITLHSKREMEILKEIMDQESYSYDICSENTINILTLENNELELHRIIRENNLNIMYFIHKPPKLEDIIMEIERR</sequence>
<keyword evidence="3" id="KW-0547">Nucleotide-binding</keyword>
<dbReference type="InterPro" id="IPR017871">
    <property type="entry name" value="ABC_transporter-like_CS"/>
</dbReference>
<dbReference type="SUPFAM" id="SSF52540">
    <property type="entry name" value="P-loop containing nucleoside triphosphate hydrolases"/>
    <property type="match status" value="1"/>
</dbReference>
<dbReference type="PANTHER" id="PTHR42711">
    <property type="entry name" value="ABC TRANSPORTER ATP-BINDING PROTEIN"/>
    <property type="match status" value="1"/>
</dbReference>
<dbReference type="SMART" id="SM00382">
    <property type="entry name" value="AAA"/>
    <property type="match status" value="1"/>
</dbReference>
<evidence type="ECO:0000313" key="7">
    <source>
        <dbReference type="Proteomes" id="UP001597221"/>
    </source>
</evidence>
<dbReference type="GO" id="GO:0005524">
    <property type="term" value="F:ATP binding"/>
    <property type="evidence" value="ECO:0007669"/>
    <property type="project" value="UniProtKB-KW"/>
</dbReference>
<dbReference type="PROSITE" id="PS50893">
    <property type="entry name" value="ABC_TRANSPORTER_2"/>
    <property type="match status" value="1"/>
</dbReference>
<dbReference type="InterPro" id="IPR003593">
    <property type="entry name" value="AAA+_ATPase"/>
</dbReference>
<comment type="caution">
    <text evidence="6">The sequence shown here is derived from an EMBL/GenBank/DDBJ whole genome shotgun (WGS) entry which is preliminary data.</text>
</comment>
<evidence type="ECO:0000256" key="4">
    <source>
        <dbReference type="ARBA" id="ARBA00022840"/>
    </source>
</evidence>
<dbReference type="InterPro" id="IPR027417">
    <property type="entry name" value="P-loop_NTPase"/>
</dbReference>
<dbReference type="Proteomes" id="UP001597221">
    <property type="component" value="Unassembled WGS sequence"/>
</dbReference>
<protein>
    <submittedName>
        <fullName evidence="6">ABC transporter ATP-binding protein</fullName>
    </submittedName>
</protein>
<dbReference type="EMBL" id="JBHUDE010000134">
    <property type="protein sequence ID" value="MFD1608813.1"/>
    <property type="molecule type" value="Genomic_DNA"/>
</dbReference>
<evidence type="ECO:0000256" key="2">
    <source>
        <dbReference type="ARBA" id="ARBA00022448"/>
    </source>
</evidence>
<dbReference type="Pfam" id="PF00005">
    <property type="entry name" value="ABC_tran"/>
    <property type="match status" value="1"/>
</dbReference>
<evidence type="ECO:0000256" key="3">
    <source>
        <dbReference type="ARBA" id="ARBA00022741"/>
    </source>
</evidence>
<dbReference type="Gene3D" id="3.40.50.300">
    <property type="entry name" value="P-loop containing nucleotide triphosphate hydrolases"/>
    <property type="match status" value="1"/>
</dbReference>
<evidence type="ECO:0000313" key="6">
    <source>
        <dbReference type="EMBL" id="MFD1608813.1"/>
    </source>
</evidence>
<dbReference type="InterPro" id="IPR050763">
    <property type="entry name" value="ABC_transporter_ATP-binding"/>
</dbReference>
<evidence type="ECO:0000256" key="1">
    <source>
        <dbReference type="ARBA" id="ARBA00005417"/>
    </source>
</evidence>
<organism evidence="6 7">
    <name type="scientific">Oceanobacillus luteolus</name>
    <dbReference type="NCBI Taxonomy" id="1274358"/>
    <lineage>
        <taxon>Bacteria</taxon>
        <taxon>Bacillati</taxon>
        <taxon>Bacillota</taxon>
        <taxon>Bacilli</taxon>
        <taxon>Bacillales</taxon>
        <taxon>Bacillaceae</taxon>
        <taxon>Oceanobacillus</taxon>
    </lineage>
</organism>
<reference evidence="7" key="1">
    <citation type="journal article" date="2019" name="Int. J. Syst. Evol. Microbiol.">
        <title>The Global Catalogue of Microorganisms (GCM) 10K type strain sequencing project: providing services to taxonomists for standard genome sequencing and annotation.</title>
        <authorList>
            <consortium name="The Broad Institute Genomics Platform"/>
            <consortium name="The Broad Institute Genome Sequencing Center for Infectious Disease"/>
            <person name="Wu L."/>
            <person name="Ma J."/>
        </authorList>
    </citation>
    <scope>NUCLEOTIDE SEQUENCE [LARGE SCALE GENOMIC DNA]</scope>
    <source>
        <strain evidence="7">CGMCC 1.12376</strain>
    </source>
</reference>
<dbReference type="PANTHER" id="PTHR42711:SF5">
    <property type="entry name" value="ABC TRANSPORTER ATP-BINDING PROTEIN NATA"/>
    <property type="match status" value="1"/>
</dbReference>
<feature type="domain" description="ABC transporter" evidence="5">
    <location>
        <begin position="15"/>
        <end position="246"/>
    </location>
</feature>
<keyword evidence="4 6" id="KW-0067">ATP-binding</keyword>
<keyword evidence="7" id="KW-1185">Reference proteome</keyword>
<dbReference type="PROSITE" id="PS00211">
    <property type="entry name" value="ABC_TRANSPORTER_1"/>
    <property type="match status" value="1"/>
</dbReference>
<name>A0ABW4HT47_9BACI</name>
<dbReference type="InterPro" id="IPR003439">
    <property type="entry name" value="ABC_transporter-like_ATP-bd"/>
</dbReference>
<comment type="similarity">
    <text evidence="1">Belongs to the ABC transporter superfamily.</text>
</comment>
<accession>A0ABW4HT47</accession>
<evidence type="ECO:0000259" key="5">
    <source>
        <dbReference type="PROSITE" id="PS50893"/>
    </source>
</evidence>
<dbReference type="RefSeq" id="WP_379598236.1">
    <property type="nucleotide sequence ID" value="NZ_JBHUDE010000134.1"/>
</dbReference>